<feature type="compositionally biased region" description="Basic and acidic residues" evidence="9">
    <location>
        <begin position="382"/>
        <end position="396"/>
    </location>
</feature>
<dbReference type="Proteomes" id="UP000265120">
    <property type="component" value="Chromosome 9"/>
</dbReference>
<comment type="subcellular location">
    <subcellularLocation>
        <location evidence="1">Membrane</location>
        <topology evidence="1">Single-pass membrane protein</topology>
    </subcellularLocation>
</comment>
<protein>
    <submittedName>
        <fullName evidence="12">Uncharacterized LOC107989032</fullName>
    </submittedName>
</protein>
<evidence type="ECO:0000256" key="5">
    <source>
        <dbReference type="ARBA" id="ARBA00022989"/>
    </source>
</evidence>
<dbReference type="AlphaFoldDB" id="A0A3P8UFK9"/>
<evidence type="ECO:0000256" key="2">
    <source>
        <dbReference type="ARBA" id="ARBA00008280"/>
    </source>
</evidence>
<dbReference type="PANTHER" id="PTHR23037:SF22">
    <property type="entry name" value="CYTOKINE RECEPTOR COMMON SUBUNIT BETA"/>
    <property type="match status" value="1"/>
</dbReference>
<feature type="signal peptide" evidence="10">
    <location>
        <begin position="1"/>
        <end position="25"/>
    </location>
</feature>
<evidence type="ECO:0000256" key="8">
    <source>
        <dbReference type="ARBA" id="ARBA00023170"/>
    </source>
</evidence>
<feature type="chain" id="PRO_5044596949" evidence="10">
    <location>
        <begin position="26"/>
        <end position="619"/>
    </location>
</feature>
<dbReference type="Pfam" id="PF18707">
    <property type="entry name" value="IL2RB_N1"/>
    <property type="match status" value="1"/>
</dbReference>
<reference evidence="12" key="2">
    <citation type="submission" date="2025-05" db="UniProtKB">
        <authorList>
            <consortium name="Ensembl"/>
        </authorList>
    </citation>
    <scope>IDENTIFICATION</scope>
</reference>
<dbReference type="GeneID" id="107989032"/>
<evidence type="ECO:0000256" key="10">
    <source>
        <dbReference type="SAM" id="SignalP"/>
    </source>
</evidence>
<keyword evidence="7" id="KW-1015">Disulfide bond</keyword>
<keyword evidence="3" id="KW-0812">Transmembrane</keyword>
<evidence type="ECO:0000313" key="12">
    <source>
        <dbReference type="Ensembl" id="ENSCSEP00000001963.1"/>
    </source>
</evidence>
<reference evidence="12 13" key="1">
    <citation type="journal article" date="2014" name="Nat. Genet.">
        <title>Whole-genome sequence of a flatfish provides insights into ZW sex chromosome evolution and adaptation to a benthic lifestyle.</title>
        <authorList>
            <person name="Chen S."/>
            <person name="Zhang G."/>
            <person name="Shao C."/>
            <person name="Huang Q."/>
            <person name="Liu G."/>
            <person name="Zhang P."/>
            <person name="Song W."/>
            <person name="An N."/>
            <person name="Chalopin D."/>
            <person name="Volff J.N."/>
            <person name="Hong Y."/>
            <person name="Li Q."/>
            <person name="Sha Z."/>
            <person name="Zhou H."/>
            <person name="Xie M."/>
            <person name="Yu Q."/>
            <person name="Liu Y."/>
            <person name="Xiang H."/>
            <person name="Wang N."/>
            <person name="Wu K."/>
            <person name="Yang C."/>
            <person name="Zhou Q."/>
            <person name="Liao X."/>
            <person name="Yang L."/>
            <person name="Hu Q."/>
            <person name="Zhang J."/>
            <person name="Meng L."/>
            <person name="Jin L."/>
            <person name="Tian Y."/>
            <person name="Lian J."/>
            <person name="Yang J."/>
            <person name="Miao G."/>
            <person name="Liu S."/>
            <person name="Liang Z."/>
            <person name="Yan F."/>
            <person name="Li Y."/>
            <person name="Sun B."/>
            <person name="Zhang H."/>
            <person name="Zhang J."/>
            <person name="Zhu Y."/>
            <person name="Du M."/>
            <person name="Zhao Y."/>
            <person name="Schartl M."/>
            <person name="Tang Q."/>
            <person name="Wang J."/>
        </authorList>
    </citation>
    <scope>NUCLEOTIDE SEQUENCE</scope>
</reference>
<dbReference type="Gene3D" id="2.60.40.10">
    <property type="entry name" value="Immunoglobulins"/>
    <property type="match status" value="2"/>
</dbReference>
<organism evidence="12 13">
    <name type="scientific">Cynoglossus semilaevis</name>
    <name type="common">Tongue sole</name>
    <dbReference type="NCBI Taxonomy" id="244447"/>
    <lineage>
        <taxon>Eukaryota</taxon>
        <taxon>Metazoa</taxon>
        <taxon>Chordata</taxon>
        <taxon>Craniata</taxon>
        <taxon>Vertebrata</taxon>
        <taxon>Euteleostomi</taxon>
        <taxon>Actinopterygii</taxon>
        <taxon>Neopterygii</taxon>
        <taxon>Teleostei</taxon>
        <taxon>Neoteleostei</taxon>
        <taxon>Acanthomorphata</taxon>
        <taxon>Carangaria</taxon>
        <taxon>Pleuronectiformes</taxon>
        <taxon>Pleuronectoidei</taxon>
        <taxon>Cynoglossidae</taxon>
        <taxon>Cynoglossinae</taxon>
        <taxon>Cynoglossus</taxon>
    </lineage>
</organism>
<keyword evidence="5" id="KW-1133">Transmembrane helix</keyword>
<evidence type="ECO:0000256" key="9">
    <source>
        <dbReference type="SAM" id="MobiDB-lite"/>
    </source>
</evidence>
<dbReference type="PANTHER" id="PTHR23037">
    <property type="entry name" value="CYTOKINE RECEPTOR"/>
    <property type="match status" value="1"/>
</dbReference>
<keyword evidence="4 10" id="KW-0732">Signal</keyword>
<feature type="region of interest" description="Disordered" evidence="9">
    <location>
        <begin position="363"/>
        <end position="396"/>
    </location>
</feature>
<evidence type="ECO:0000256" key="3">
    <source>
        <dbReference type="ARBA" id="ARBA00022692"/>
    </source>
</evidence>
<dbReference type="PROSITE" id="PS01355">
    <property type="entry name" value="HEMATOPO_REC_S_F1"/>
    <property type="match status" value="1"/>
</dbReference>
<keyword evidence="8" id="KW-0675">Receptor</keyword>
<dbReference type="InterPro" id="IPR003531">
    <property type="entry name" value="Hempt_rcpt_S_F1_CS"/>
</dbReference>
<feature type="region of interest" description="Disordered" evidence="9">
    <location>
        <begin position="600"/>
        <end position="619"/>
    </location>
</feature>
<dbReference type="OMA" id="HKHERIS"/>
<feature type="compositionally biased region" description="Polar residues" evidence="9">
    <location>
        <begin position="368"/>
        <end position="381"/>
    </location>
</feature>
<dbReference type="RefSeq" id="XP_016890639.1">
    <property type="nucleotide sequence ID" value="XM_017035150.2"/>
</dbReference>
<dbReference type="GO" id="GO:0009897">
    <property type="term" value="C:external side of plasma membrane"/>
    <property type="evidence" value="ECO:0007669"/>
    <property type="project" value="TreeGrafter"/>
</dbReference>
<evidence type="ECO:0000313" key="13">
    <source>
        <dbReference type="Proteomes" id="UP000265120"/>
    </source>
</evidence>
<feature type="region of interest" description="Disordered" evidence="9">
    <location>
        <begin position="512"/>
        <end position="548"/>
    </location>
</feature>
<dbReference type="InterPro" id="IPR036116">
    <property type="entry name" value="FN3_sf"/>
</dbReference>
<sequence length="619" mass="69034">MERMEKKSLLFLLVVLQICSIRSNSCSNQKQDQDLTCYTDYDHNITCVWNSTNDFGRTDATCELHGRRINPNTASRAYSAHCVMEPGPEQRTCNLDFNKPGNFQIFHWLNITLKCGHTEPYVTMLFNPSCHIKLHPPAKPHINFTTVSWFSQVKKHIEIGNFNCELQWKRWDQEWKNTKTTSCKWNCMAELDPDLLVEGQTYKARVRVRANEKWSGSVWSEWSPTSSWVSPIGEAEPALPTMLTDFTWGKLGMVIVGAATALVLGSILFKNDKVTWVYKKIKGYPPPDPAKSFLKDPSFKGWWSPHFTTMSLDSTLNKEEIVPVQIISSADAVQVCSKDAALLEKTRSERSFKSNRASFSNPIYPHLCTSSPKASPSSGTRKQSDFDEARVRKDDEEDRVKELTIRQLLSCSHRSEAVQVVSDYEKVEKRDSGQGLDSVGCTGGQLSQDSLEAECVSAADEDSDEAAREAKDKAHETDAVFQKLFGVGVGNVFGTGSVTVCSDYEKIQKLEPSSPELPSLDSGVSCEGEDEEQLSREESPEDLDLSGESTKVLSSTPLLPSVLPTPIFTFPQGALKCNPSGFFPTSGLSDIKWRLDLTSVPKSTEPSGDGYMPVKQQVK</sequence>
<evidence type="ECO:0000256" key="4">
    <source>
        <dbReference type="ARBA" id="ARBA00022729"/>
    </source>
</evidence>
<evidence type="ECO:0000256" key="1">
    <source>
        <dbReference type="ARBA" id="ARBA00004167"/>
    </source>
</evidence>
<comment type="similarity">
    <text evidence="2">Belongs to the type I cytokine receptor family. Type 4 subfamily.</text>
</comment>
<feature type="domain" description="Interleukin-2 receptor subunit beta N-terminal" evidence="11">
    <location>
        <begin position="34"/>
        <end position="119"/>
    </location>
</feature>
<evidence type="ECO:0000259" key="11">
    <source>
        <dbReference type="Pfam" id="PF18707"/>
    </source>
</evidence>
<dbReference type="OrthoDB" id="8906725at2759"/>
<dbReference type="Ensembl" id="ENSCSET00000001995.1">
    <property type="protein sequence ID" value="ENSCSEP00000001960.1"/>
    <property type="gene ID" value="ENSCSEG00000001328.1"/>
</dbReference>
<accession>A0A3P8UFK9</accession>
<keyword evidence="6" id="KW-0472">Membrane</keyword>
<dbReference type="Ensembl" id="ENSCSET00000001998.1">
    <property type="protein sequence ID" value="ENSCSEP00000001963.1"/>
    <property type="gene ID" value="ENSCSEG00000001328.1"/>
</dbReference>
<keyword evidence="13" id="KW-1185">Reference proteome</keyword>
<dbReference type="InterPro" id="IPR040951">
    <property type="entry name" value="IL2RB_N1"/>
</dbReference>
<dbReference type="KEGG" id="csem:107989032"/>
<dbReference type="GeneTree" id="ENSGT00510000049239"/>
<dbReference type="InterPro" id="IPR013783">
    <property type="entry name" value="Ig-like_fold"/>
</dbReference>
<dbReference type="GO" id="GO:0016064">
    <property type="term" value="P:immunoglobulin mediated immune response"/>
    <property type="evidence" value="ECO:0007669"/>
    <property type="project" value="TreeGrafter"/>
</dbReference>
<proteinExistence type="inferred from homology"/>
<dbReference type="STRING" id="244447.ENSCSEP00000001960"/>
<dbReference type="GO" id="GO:0004896">
    <property type="term" value="F:cytokine receptor activity"/>
    <property type="evidence" value="ECO:0007669"/>
    <property type="project" value="InterPro"/>
</dbReference>
<dbReference type="SUPFAM" id="SSF49265">
    <property type="entry name" value="Fibronectin type III"/>
    <property type="match status" value="1"/>
</dbReference>
<evidence type="ECO:0000256" key="7">
    <source>
        <dbReference type="ARBA" id="ARBA00023157"/>
    </source>
</evidence>
<evidence type="ECO:0000256" key="6">
    <source>
        <dbReference type="ARBA" id="ARBA00023136"/>
    </source>
</evidence>
<name>A0A3P8UFK9_CYNSE</name>